<organism evidence="4 5">
    <name type="scientific">Sinomicrobium oceani</name>
    <dbReference type="NCBI Taxonomy" id="1150368"/>
    <lineage>
        <taxon>Bacteria</taxon>
        <taxon>Pseudomonadati</taxon>
        <taxon>Bacteroidota</taxon>
        <taxon>Flavobacteriia</taxon>
        <taxon>Flavobacteriales</taxon>
        <taxon>Flavobacteriaceae</taxon>
        <taxon>Sinomicrobium</taxon>
    </lineage>
</organism>
<dbReference type="Proteomes" id="UP000182248">
    <property type="component" value="Unassembled WGS sequence"/>
</dbReference>
<feature type="transmembrane region" description="Helical" evidence="3">
    <location>
        <begin position="120"/>
        <end position="143"/>
    </location>
</feature>
<dbReference type="GO" id="GO:0012505">
    <property type="term" value="C:endomembrane system"/>
    <property type="evidence" value="ECO:0007669"/>
    <property type="project" value="UniProtKB-SubCell"/>
</dbReference>
<reference evidence="4 5" key="1">
    <citation type="submission" date="2016-11" db="EMBL/GenBank/DDBJ databases">
        <authorList>
            <person name="Jaros S."/>
            <person name="Januszkiewicz K."/>
            <person name="Wedrychowicz H."/>
        </authorList>
    </citation>
    <scope>NUCLEOTIDE SEQUENCE [LARGE SCALE GENOMIC DNA]</scope>
    <source>
        <strain evidence="4 5">CGMCC 1.12145</strain>
    </source>
</reference>
<dbReference type="STRING" id="1150368.SAMN02927921_01310"/>
<comment type="subcellular location">
    <subcellularLocation>
        <location evidence="1">Endomembrane system</location>
        <topology evidence="1">Multi-pass membrane protein</topology>
    </subcellularLocation>
</comment>
<evidence type="ECO:0000256" key="2">
    <source>
        <dbReference type="ARBA" id="ARBA00022448"/>
    </source>
</evidence>
<sequence length="312" mass="34426">MSAFKSLYFTLLPYLCFIPVGYILSKNKIIPKAYINKPLLFLFLPILVIDKVLEANVSNIAILAVISFSLSFLMLGPAVFVHRKLESHLNINILKSSYAYFNVAFFGIPVVTALFGEEGITVLICIYIGSALYGNILGYIQVAKSRFTTREAVREVFKVPFIYAISLAVILKVFQVEPPEILGSITSVLSVVVSVAGMTIIGMSLTTIKFRSVSWKYYARILGVRVLAAILIVSGLLCLEYILIDGLNSEDRQVMALISLFPIAVNLAVFASFLRSWEEEAALLILFSTVMSLVLVPAGAMLLQYLTEQGVL</sequence>
<feature type="transmembrane region" description="Helical" evidence="3">
    <location>
        <begin position="217"/>
        <end position="242"/>
    </location>
</feature>
<feature type="transmembrane region" description="Helical" evidence="3">
    <location>
        <begin position="93"/>
        <end position="114"/>
    </location>
</feature>
<keyword evidence="3" id="KW-0472">Membrane</keyword>
<feature type="transmembrane region" description="Helical" evidence="3">
    <location>
        <begin position="181"/>
        <end position="205"/>
    </location>
</feature>
<keyword evidence="5" id="KW-1185">Reference proteome</keyword>
<evidence type="ECO:0000313" key="5">
    <source>
        <dbReference type="Proteomes" id="UP000182248"/>
    </source>
</evidence>
<keyword evidence="3" id="KW-1133">Transmembrane helix</keyword>
<dbReference type="PANTHER" id="PTHR36838">
    <property type="entry name" value="AUXIN EFFLUX CARRIER FAMILY PROTEIN"/>
    <property type="match status" value="1"/>
</dbReference>
<feature type="transmembrane region" description="Helical" evidence="3">
    <location>
        <begin position="281"/>
        <end position="306"/>
    </location>
</feature>
<feature type="transmembrane region" description="Helical" evidence="3">
    <location>
        <begin position="59"/>
        <end position="81"/>
    </location>
</feature>
<dbReference type="AlphaFoldDB" id="A0A1K1NLQ3"/>
<dbReference type="PANTHER" id="PTHR36838:SF3">
    <property type="entry name" value="TRANSPORTER AUXIN EFFLUX CARRIER EC FAMILY"/>
    <property type="match status" value="1"/>
</dbReference>
<proteinExistence type="predicted"/>
<dbReference type="Gene3D" id="1.20.1530.20">
    <property type="match status" value="1"/>
</dbReference>
<evidence type="ECO:0008006" key="6">
    <source>
        <dbReference type="Google" id="ProtNLM"/>
    </source>
</evidence>
<dbReference type="OrthoDB" id="9810457at2"/>
<keyword evidence="3" id="KW-0812">Transmembrane</keyword>
<keyword evidence="2" id="KW-0813">Transport</keyword>
<dbReference type="InterPro" id="IPR038770">
    <property type="entry name" value="Na+/solute_symporter_sf"/>
</dbReference>
<evidence type="ECO:0000256" key="3">
    <source>
        <dbReference type="SAM" id="Phobius"/>
    </source>
</evidence>
<evidence type="ECO:0000313" key="4">
    <source>
        <dbReference type="EMBL" id="SFW36213.1"/>
    </source>
</evidence>
<gene>
    <name evidence="4" type="ORF">SAMN02927921_01310</name>
</gene>
<feature type="transmembrane region" description="Helical" evidence="3">
    <location>
        <begin position="6"/>
        <end position="24"/>
    </location>
</feature>
<feature type="transmembrane region" description="Helical" evidence="3">
    <location>
        <begin position="155"/>
        <end position="175"/>
    </location>
</feature>
<protein>
    <recommendedName>
        <fullName evidence="6">Permease</fullName>
    </recommendedName>
</protein>
<name>A0A1K1NLQ3_9FLAO</name>
<accession>A0A1K1NLQ3</accession>
<dbReference type="RefSeq" id="WP_072316559.1">
    <property type="nucleotide sequence ID" value="NZ_FPJE01000006.1"/>
</dbReference>
<feature type="transmembrane region" description="Helical" evidence="3">
    <location>
        <begin position="254"/>
        <end position="274"/>
    </location>
</feature>
<evidence type="ECO:0000256" key="1">
    <source>
        <dbReference type="ARBA" id="ARBA00004127"/>
    </source>
</evidence>
<dbReference type="EMBL" id="FPJE01000006">
    <property type="protein sequence ID" value="SFW36213.1"/>
    <property type="molecule type" value="Genomic_DNA"/>
</dbReference>